<dbReference type="AlphaFoldDB" id="A0AAU8FL20"/>
<protein>
    <submittedName>
        <fullName evidence="1">Uncharacterized protein</fullName>
    </submittedName>
</protein>
<organism evidence="1">
    <name type="scientific">Dyadobacter sp. 676</name>
    <dbReference type="NCBI Taxonomy" id="3088362"/>
    <lineage>
        <taxon>Bacteria</taxon>
        <taxon>Pseudomonadati</taxon>
        <taxon>Bacteroidota</taxon>
        <taxon>Cytophagia</taxon>
        <taxon>Cytophagales</taxon>
        <taxon>Spirosomataceae</taxon>
        <taxon>Dyadobacter</taxon>
    </lineage>
</organism>
<evidence type="ECO:0000313" key="1">
    <source>
        <dbReference type="EMBL" id="XCH24664.1"/>
    </source>
</evidence>
<gene>
    <name evidence="1" type="ORF">ABV298_30970</name>
</gene>
<proteinExistence type="predicted"/>
<dbReference type="RefSeq" id="WP_353719979.1">
    <property type="nucleotide sequence ID" value="NZ_CP159289.1"/>
</dbReference>
<accession>A0AAU8FL20</accession>
<reference evidence="1" key="1">
    <citation type="submission" date="2024-06" db="EMBL/GenBank/DDBJ databases">
        <title>Sequencing and assembly of the genome of Dyadobacter sp. strain 676, a symbiont of Cyamopsis tetragonoloba.</title>
        <authorList>
            <person name="Guro P."/>
            <person name="Sazanova A."/>
            <person name="Kuznetsova I."/>
            <person name="Belimov A."/>
            <person name="Safronova V."/>
        </authorList>
    </citation>
    <scope>NUCLEOTIDE SEQUENCE</scope>
    <source>
        <strain evidence="1">676</strain>
    </source>
</reference>
<name>A0AAU8FL20_9BACT</name>
<dbReference type="EMBL" id="CP159289">
    <property type="protein sequence ID" value="XCH24664.1"/>
    <property type="molecule type" value="Genomic_DNA"/>
</dbReference>
<sequence>MRKWKMDDFYYHDADSNVVEDTTILEVLQKLKSSPANRIADK</sequence>